<keyword evidence="2" id="KW-1133">Transmembrane helix</keyword>
<feature type="chain" id="PRO_5026243481" description="MD-2-related lipid-recognition domain-containing protein" evidence="3">
    <location>
        <begin position="19"/>
        <end position="483"/>
    </location>
</feature>
<keyword evidence="2" id="KW-0472">Membrane</keyword>
<name>A0A6G0SYP5_APHGL</name>
<dbReference type="EMBL" id="VYZN01000079">
    <property type="protein sequence ID" value="KAE9523493.1"/>
    <property type="molecule type" value="Genomic_DNA"/>
</dbReference>
<evidence type="ECO:0008006" key="6">
    <source>
        <dbReference type="Google" id="ProtNLM"/>
    </source>
</evidence>
<dbReference type="PANTHER" id="PTHR21112">
    <property type="entry name" value="CHEMOSENSORY PROTEIN A 29A-RELATED"/>
    <property type="match status" value="1"/>
</dbReference>
<accession>A0A6G0SYP5</accession>
<gene>
    <name evidence="4" type="ORF">AGLY_016045</name>
</gene>
<dbReference type="Proteomes" id="UP000475862">
    <property type="component" value="Unassembled WGS sequence"/>
</dbReference>
<dbReference type="AlphaFoldDB" id="A0A6G0SYP5"/>
<protein>
    <recommendedName>
        <fullName evidence="6">MD-2-related lipid-recognition domain-containing protein</fullName>
    </recommendedName>
</protein>
<evidence type="ECO:0000313" key="4">
    <source>
        <dbReference type="EMBL" id="KAE9523493.1"/>
    </source>
</evidence>
<dbReference type="Gene3D" id="2.70.220.10">
    <property type="entry name" value="Ganglioside GM2 activator"/>
    <property type="match status" value="1"/>
</dbReference>
<evidence type="ECO:0000256" key="1">
    <source>
        <dbReference type="ARBA" id="ARBA00022729"/>
    </source>
</evidence>
<proteinExistence type="predicted"/>
<keyword evidence="2" id="KW-0812">Transmembrane</keyword>
<evidence type="ECO:0000256" key="2">
    <source>
        <dbReference type="SAM" id="Phobius"/>
    </source>
</evidence>
<reference evidence="4 5" key="1">
    <citation type="submission" date="2019-08" db="EMBL/GenBank/DDBJ databases">
        <title>The genome of the soybean aphid Biotype 1, its phylome, world population structure and adaptation to the North American continent.</title>
        <authorList>
            <person name="Giordano R."/>
            <person name="Donthu R.K."/>
            <person name="Hernandez A.G."/>
            <person name="Wright C.L."/>
            <person name="Zimin A.V."/>
        </authorList>
    </citation>
    <scope>NUCLEOTIDE SEQUENCE [LARGE SCALE GENOMIC DNA]</scope>
    <source>
        <tissue evidence="4">Whole aphids</tissue>
    </source>
</reference>
<sequence>MKTFLLINLIVCVIFVNSDKGKPLSLPQLPYGIYRLKFLGILRCESIKSNDKIKYDVHVSKKSANTTEVVGTVTNSIPFDDSLNLELNLAVKDSIGGWKENAFLYKSPKACSTLMKFLGPAWTVLVDSAGHRNGTCPFPKGFYRLAGIDTDTFMNTNFPKSFFYGTYKFRVTYTKNNEVYSCFIIVLETFLLINLIVCVIFVNSDKGKPLSLPQLPYGIYRLKFLGILRCESIKSNDKIKYDVHVSKKSANTTEVVGTVTNSIPFDDSLNLELNLAVKDSIGGWKENAFLYKSPKACSTLMKFLGPAWTVLVDSAGHRNGTCPFPKIKGIYRLNFKGIIRCNPTRSNNKLIYEFYLSKKSANTTEIKGNLTNLVPFDDSLDLEFNLAVKDSIGGWKENAFLYKSPKACSTLRKFLGSAWIILMDALGYKNATCPCPKGFYRLAGIDTDTFMNTNFPKSFFYGTYKFRISYTKNNEDIEELSTL</sequence>
<comment type="caution">
    <text evidence="4">The sequence shown here is derived from an EMBL/GenBank/DDBJ whole genome shotgun (WGS) entry which is preliminary data.</text>
</comment>
<keyword evidence="5" id="KW-1185">Reference proteome</keyword>
<dbReference type="OrthoDB" id="6613462at2759"/>
<feature type="signal peptide" evidence="3">
    <location>
        <begin position="1"/>
        <end position="18"/>
    </location>
</feature>
<feature type="transmembrane region" description="Helical" evidence="2">
    <location>
        <begin position="183"/>
        <end position="202"/>
    </location>
</feature>
<evidence type="ECO:0000256" key="3">
    <source>
        <dbReference type="SAM" id="SignalP"/>
    </source>
</evidence>
<organism evidence="4 5">
    <name type="scientific">Aphis glycines</name>
    <name type="common">Soybean aphid</name>
    <dbReference type="NCBI Taxonomy" id="307491"/>
    <lineage>
        <taxon>Eukaryota</taxon>
        <taxon>Metazoa</taxon>
        <taxon>Ecdysozoa</taxon>
        <taxon>Arthropoda</taxon>
        <taxon>Hexapoda</taxon>
        <taxon>Insecta</taxon>
        <taxon>Pterygota</taxon>
        <taxon>Neoptera</taxon>
        <taxon>Paraneoptera</taxon>
        <taxon>Hemiptera</taxon>
        <taxon>Sternorrhyncha</taxon>
        <taxon>Aphidomorpha</taxon>
        <taxon>Aphidoidea</taxon>
        <taxon>Aphididae</taxon>
        <taxon>Aphidini</taxon>
        <taxon>Aphis</taxon>
        <taxon>Aphis</taxon>
    </lineage>
</organism>
<dbReference type="PANTHER" id="PTHR21112:SF0">
    <property type="entry name" value="CHEMOSENSORY PROTEIN A 29A-RELATED"/>
    <property type="match status" value="1"/>
</dbReference>
<keyword evidence="1 3" id="KW-0732">Signal</keyword>
<evidence type="ECO:0000313" key="5">
    <source>
        <dbReference type="Proteomes" id="UP000475862"/>
    </source>
</evidence>
<dbReference type="InterPro" id="IPR036846">
    <property type="entry name" value="GM2-AP_sf"/>
</dbReference>